<dbReference type="Pfam" id="PF16087">
    <property type="entry name" value="DUF4817"/>
    <property type="match status" value="1"/>
</dbReference>
<dbReference type="OrthoDB" id="6767312at2759"/>
<dbReference type="InterPro" id="IPR032135">
    <property type="entry name" value="DUF4817"/>
</dbReference>
<proteinExistence type="predicted"/>
<accession>A0A026WM84</accession>
<reference evidence="2 3" key="1">
    <citation type="journal article" date="2014" name="Curr. Biol.">
        <title>The genome of the clonal raider ant Cerapachys biroi.</title>
        <authorList>
            <person name="Oxley P.R."/>
            <person name="Ji L."/>
            <person name="Fetter-Pruneda I."/>
            <person name="McKenzie S.K."/>
            <person name="Li C."/>
            <person name="Hu H."/>
            <person name="Zhang G."/>
            <person name="Kronauer D.J."/>
        </authorList>
    </citation>
    <scope>NUCLEOTIDE SEQUENCE [LARGE SCALE GENOMIC DNA]</scope>
</reference>
<feature type="domain" description="DUF4817" evidence="1">
    <location>
        <begin position="10"/>
        <end position="54"/>
    </location>
</feature>
<name>A0A026WM84_OOCBI</name>
<sequence length="122" mass="14376">MADYPPSEIVDIIMIYDVAGNNAREAARQYRDKYPDRRHSDHKTILSLLRRARTRHMTRKRSKTLLDNDDVINVTVLGMIIMNPHIKQRQISRELNVSPATVNRILRANHYHPYHISIHQQL</sequence>
<organism evidence="2 3">
    <name type="scientific">Ooceraea biroi</name>
    <name type="common">Clonal raider ant</name>
    <name type="synonym">Cerapachys biroi</name>
    <dbReference type="NCBI Taxonomy" id="2015173"/>
    <lineage>
        <taxon>Eukaryota</taxon>
        <taxon>Metazoa</taxon>
        <taxon>Ecdysozoa</taxon>
        <taxon>Arthropoda</taxon>
        <taxon>Hexapoda</taxon>
        <taxon>Insecta</taxon>
        <taxon>Pterygota</taxon>
        <taxon>Neoptera</taxon>
        <taxon>Endopterygota</taxon>
        <taxon>Hymenoptera</taxon>
        <taxon>Apocrita</taxon>
        <taxon>Aculeata</taxon>
        <taxon>Formicoidea</taxon>
        <taxon>Formicidae</taxon>
        <taxon>Dorylinae</taxon>
        <taxon>Ooceraea</taxon>
    </lineage>
</organism>
<evidence type="ECO:0000259" key="1">
    <source>
        <dbReference type="Pfam" id="PF16087"/>
    </source>
</evidence>
<evidence type="ECO:0000313" key="3">
    <source>
        <dbReference type="Proteomes" id="UP000053097"/>
    </source>
</evidence>
<gene>
    <name evidence="2" type="ORF">X777_03214</name>
</gene>
<dbReference type="PANTHER" id="PTHR47326">
    <property type="entry name" value="TRANSPOSABLE ELEMENT TC3 TRANSPOSASE-LIKE PROTEIN"/>
    <property type="match status" value="1"/>
</dbReference>
<dbReference type="Proteomes" id="UP000053097">
    <property type="component" value="Unassembled WGS sequence"/>
</dbReference>
<dbReference type="Pfam" id="PF13412">
    <property type="entry name" value="HTH_24"/>
    <property type="match status" value="1"/>
</dbReference>
<dbReference type="AlphaFoldDB" id="A0A026WM84"/>
<dbReference type="PANTHER" id="PTHR47326:SF1">
    <property type="entry name" value="HTH PSQ-TYPE DOMAIN-CONTAINING PROTEIN"/>
    <property type="match status" value="1"/>
</dbReference>
<dbReference type="EMBL" id="KK107157">
    <property type="protein sequence ID" value="EZA56776.1"/>
    <property type="molecule type" value="Genomic_DNA"/>
</dbReference>
<evidence type="ECO:0000313" key="2">
    <source>
        <dbReference type="EMBL" id="EZA56776.1"/>
    </source>
</evidence>
<keyword evidence="3" id="KW-1185">Reference proteome</keyword>
<protein>
    <recommendedName>
        <fullName evidence="1">DUF4817 domain-containing protein</fullName>
    </recommendedName>
</protein>